<organism evidence="2 3">
    <name type="scientific">Sanguibacter gelidistatuariae</name>
    <dbReference type="NCBI Taxonomy" id="1814289"/>
    <lineage>
        <taxon>Bacteria</taxon>
        <taxon>Bacillati</taxon>
        <taxon>Actinomycetota</taxon>
        <taxon>Actinomycetes</taxon>
        <taxon>Micrococcales</taxon>
        <taxon>Sanguibacteraceae</taxon>
        <taxon>Sanguibacter</taxon>
    </lineage>
</organism>
<feature type="transmembrane region" description="Helical" evidence="1">
    <location>
        <begin position="156"/>
        <end position="179"/>
    </location>
</feature>
<feature type="transmembrane region" description="Helical" evidence="1">
    <location>
        <begin position="108"/>
        <end position="129"/>
    </location>
</feature>
<gene>
    <name evidence="2" type="ORF">SAMN05216410_2681</name>
</gene>
<evidence type="ECO:0000256" key="1">
    <source>
        <dbReference type="SAM" id="Phobius"/>
    </source>
</evidence>
<dbReference type="AlphaFoldDB" id="A0A1G6RGP0"/>
<keyword evidence="1" id="KW-0472">Membrane</keyword>
<protein>
    <submittedName>
        <fullName evidence="2">Uncharacterized protein</fullName>
    </submittedName>
</protein>
<reference evidence="2 3" key="1">
    <citation type="submission" date="2016-09" db="EMBL/GenBank/DDBJ databases">
        <authorList>
            <person name="Capua I."/>
            <person name="De Benedictis P."/>
            <person name="Joannis T."/>
            <person name="Lombin L.H."/>
            <person name="Cattoli G."/>
        </authorList>
    </citation>
    <scope>NUCLEOTIDE SEQUENCE [LARGE SCALE GENOMIC DNA]</scope>
    <source>
        <strain evidence="2 3">ISLP-3</strain>
    </source>
</reference>
<dbReference type="EMBL" id="FMYH01000005">
    <property type="protein sequence ID" value="SDD03553.1"/>
    <property type="molecule type" value="Genomic_DNA"/>
</dbReference>
<keyword evidence="1" id="KW-1133">Transmembrane helix</keyword>
<accession>A0A1G6RGP0</accession>
<dbReference type="Proteomes" id="UP000199039">
    <property type="component" value="Unassembled WGS sequence"/>
</dbReference>
<evidence type="ECO:0000313" key="2">
    <source>
        <dbReference type="EMBL" id="SDD03553.1"/>
    </source>
</evidence>
<sequence length="315" mass="33434">MTVVNIAVASTVLAAGLGLPEGLVLRIGAAAIVAFALTSSLALARRQGIGRDDARLTALQRTLFVATWAGILLWSVASAWDAAATWALPISLDPSGPPPRDEGPIWTLSTVGQTVAAAGWLVLMVHLSARLRGHRLGRSRASAEARPPWHRRWPDLVFTLMVPGNLAMLAWVVSGGGLIADSGDLGTVFAVIMATPVLFALLFFSTIQAVDAVPRVHGLLFTPAQAWLQIGLWASLGAWGAGSTMTDIYGEEVSAFLTLFPGTVDASDAVGWIGLVGSVVLYTLLQISLRRRRLISVHERRAAARRLNQARAGRS</sequence>
<feature type="transmembrane region" description="Helical" evidence="1">
    <location>
        <begin position="65"/>
        <end position="88"/>
    </location>
</feature>
<keyword evidence="3" id="KW-1185">Reference proteome</keyword>
<evidence type="ECO:0000313" key="3">
    <source>
        <dbReference type="Proteomes" id="UP000199039"/>
    </source>
</evidence>
<feature type="transmembrane region" description="Helical" evidence="1">
    <location>
        <begin position="24"/>
        <end position="44"/>
    </location>
</feature>
<feature type="transmembrane region" description="Helical" evidence="1">
    <location>
        <begin position="185"/>
        <end position="204"/>
    </location>
</feature>
<name>A0A1G6RGP0_9MICO</name>
<proteinExistence type="predicted"/>
<feature type="transmembrane region" description="Helical" evidence="1">
    <location>
        <begin position="216"/>
        <end position="236"/>
    </location>
</feature>
<keyword evidence="1" id="KW-0812">Transmembrane</keyword>
<feature type="transmembrane region" description="Helical" evidence="1">
    <location>
        <begin position="269"/>
        <end position="289"/>
    </location>
</feature>